<reference evidence="6 7" key="1">
    <citation type="submission" date="2016-11" db="EMBL/GenBank/DDBJ databases">
        <authorList>
            <person name="Jaros S."/>
            <person name="Januszkiewicz K."/>
            <person name="Wedrychowicz H."/>
        </authorList>
    </citation>
    <scope>NUCLEOTIDE SEQUENCE [LARGE SCALE GENOMIC DNA]</scope>
    <source>
        <strain evidence="6 7">DSM 3074</strain>
    </source>
</reference>
<dbReference type="InterPro" id="IPR058240">
    <property type="entry name" value="rSAM_sf"/>
</dbReference>
<dbReference type="GO" id="GO:0046872">
    <property type="term" value="F:metal ion binding"/>
    <property type="evidence" value="ECO:0007669"/>
    <property type="project" value="UniProtKB-KW"/>
</dbReference>
<dbReference type="InterPro" id="IPR007197">
    <property type="entry name" value="rSAM"/>
</dbReference>
<evidence type="ECO:0000313" key="6">
    <source>
        <dbReference type="EMBL" id="SHJ04831.1"/>
    </source>
</evidence>
<dbReference type="PANTHER" id="PTHR11228">
    <property type="entry name" value="RADICAL SAM DOMAIN PROTEIN"/>
    <property type="match status" value="1"/>
</dbReference>
<dbReference type="AlphaFoldDB" id="A0A1M6G4A5"/>
<proteinExistence type="predicted"/>
<dbReference type="CDD" id="cd01335">
    <property type="entry name" value="Radical_SAM"/>
    <property type="match status" value="1"/>
</dbReference>
<dbReference type="SFLD" id="SFLDS00029">
    <property type="entry name" value="Radical_SAM"/>
    <property type="match status" value="1"/>
</dbReference>
<dbReference type="Gene3D" id="3.40.50.720">
    <property type="entry name" value="NAD(P)-binding Rossmann-like Domain"/>
    <property type="match status" value="1"/>
</dbReference>
<keyword evidence="1" id="KW-0949">S-adenosyl-L-methionine</keyword>
<evidence type="ECO:0000256" key="3">
    <source>
        <dbReference type="ARBA" id="ARBA00023004"/>
    </source>
</evidence>
<dbReference type="InterPro" id="IPR050377">
    <property type="entry name" value="Radical_SAM_PqqE_MftC-like"/>
</dbReference>
<evidence type="ECO:0000256" key="1">
    <source>
        <dbReference type="ARBA" id="ARBA00022691"/>
    </source>
</evidence>
<dbReference type="Proteomes" id="UP000191240">
    <property type="component" value="Unassembled WGS sequence"/>
</dbReference>
<dbReference type="PANTHER" id="PTHR11228:SF7">
    <property type="entry name" value="PQQA PEPTIDE CYCLASE"/>
    <property type="match status" value="1"/>
</dbReference>
<dbReference type="Gene3D" id="3.20.20.70">
    <property type="entry name" value="Aldolase class I"/>
    <property type="match status" value="1"/>
</dbReference>
<dbReference type="RefSeq" id="WP_080326255.1">
    <property type="nucleotide sequence ID" value="NZ_FQYW01000026.1"/>
</dbReference>
<organism evidence="6 7">
    <name type="scientific">Anaerovibrio lipolyticus DSM 3074</name>
    <dbReference type="NCBI Taxonomy" id="1120997"/>
    <lineage>
        <taxon>Bacteria</taxon>
        <taxon>Bacillati</taxon>
        <taxon>Bacillota</taxon>
        <taxon>Negativicutes</taxon>
        <taxon>Selenomonadales</taxon>
        <taxon>Selenomonadaceae</taxon>
        <taxon>Anaerovibrio</taxon>
    </lineage>
</organism>
<accession>A0A1M6G4A5</accession>
<keyword evidence="3" id="KW-0408">Iron</keyword>
<evidence type="ECO:0000313" key="7">
    <source>
        <dbReference type="Proteomes" id="UP000191240"/>
    </source>
</evidence>
<keyword evidence="2" id="KW-0479">Metal-binding</keyword>
<keyword evidence="4" id="KW-0411">Iron-sulfur</keyword>
<sequence>MIHNIEDEYRKIIIFGYAAVGKKLYERLKHENAEDNIVFCDNSSTKQGEHDGIKVISLQEAVAKYGKSKFIVASLRHSKQMEQQLLDAGIPKEQIITELPGDIVGEELAKEQKLRLVPLDSIHIEVNINKDCNLKCKGCDHFAPIAEADALELDVFERDMKRLADVMAGHIHRIILLGGEPLLNKNLLEYVKIAREYMPRTEIFIATNGTLLGKMGEEFWCVLRSATVGLMVTKYPVKLDYDGLKKFAEGNGIVWEYIGSSESGRTLWHFPLDLSGSQDAMESFIHCANANACHTLERGKLYTCSIAPNIEAFNNFYGKNLPLTVDDGIDIHMAHSAKEVLEFLAKPINFCRYCNVKGRTYDHPWEISKQDIKEWT</sequence>
<dbReference type="InterPro" id="IPR013785">
    <property type="entry name" value="Aldolase_TIM"/>
</dbReference>
<dbReference type="OrthoDB" id="1668760at2"/>
<protein>
    <submittedName>
        <fullName evidence="6">4Fe-4S single cluster domain-containing protein</fullName>
    </submittedName>
</protein>
<dbReference type="Pfam" id="PF04055">
    <property type="entry name" value="Radical_SAM"/>
    <property type="match status" value="1"/>
</dbReference>
<dbReference type="SUPFAM" id="SSF102114">
    <property type="entry name" value="Radical SAM enzymes"/>
    <property type="match status" value="1"/>
</dbReference>
<gene>
    <name evidence="6" type="ORF">SAMN02745671_02519</name>
</gene>
<feature type="domain" description="Radical SAM core" evidence="5">
    <location>
        <begin position="127"/>
        <end position="227"/>
    </location>
</feature>
<dbReference type="EMBL" id="FQYW01000026">
    <property type="protein sequence ID" value="SHJ04831.1"/>
    <property type="molecule type" value="Genomic_DNA"/>
</dbReference>
<evidence type="ECO:0000256" key="4">
    <source>
        <dbReference type="ARBA" id="ARBA00023014"/>
    </source>
</evidence>
<dbReference type="GO" id="GO:0051536">
    <property type="term" value="F:iron-sulfur cluster binding"/>
    <property type="evidence" value="ECO:0007669"/>
    <property type="project" value="UniProtKB-KW"/>
</dbReference>
<name>A0A1M6G4A5_9FIRM</name>
<evidence type="ECO:0000256" key="2">
    <source>
        <dbReference type="ARBA" id="ARBA00022723"/>
    </source>
</evidence>
<evidence type="ECO:0000259" key="5">
    <source>
        <dbReference type="Pfam" id="PF04055"/>
    </source>
</evidence>
<dbReference type="GO" id="GO:0003824">
    <property type="term" value="F:catalytic activity"/>
    <property type="evidence" value="ECO:0007669"/>
    <property type="project" value="InterPro"/>
</dbReference>